<evidence type="ECO:0000313" key="4">
    <source>
        <dbReference type="Proteomes" id="UP000245802"/>
    </source>
</evidence>
<dbReference type="GO" id="GO:0000166">
    <property type="term" value="F:nucleotide binding"/>
    <property type="evidence" value="ECO:0007669"/>
    <property type="project" value="InterPro"/>
</dbReference>
<dbReference type="InterPro" id="IPR000683">
    <property type="entry name" value="Gfo/Idh/MocA-like_OxRdtase_N"/>
</dbReference>
<organism evidence="3 4">
    <name type="scientific">Gemmata obscuriglobus</name>
    <dbReference type="NCBI Taxonomy" id="114"/>
    <lineage>
        <taxon>Bacteria</taxon>
        <taxon>Pseudomonadati</taxon>
        <taxon>Planctomycetota</taxon>
        <taxon>Planctomycetia</taxon>
        <taxon>Gemmatales</taxon>
        <taxon>Gemmataceae</taxon>
        <taxon>Gemmata</taxon>
    </lineage>
</organism>
<dbReference type="InterPro" id="IPR050463">
    <property type="entry name" value="Gfo/Idh/MocA_oxidrdct_glycsds"/>
</dbReference>
<dbReference type="SUPFAM" id="SSF51735">
    <property type="entry name" value="NAD(P)-binding Rossmann-fold domains"/>
    <property type="match status" value="1"/>
</dbReference>
<dbReference type="SUPFAM" id="SSF55347">
    <property type="entry name" value="Glyceraldehyde-3-phosphate dehydrogenase-like, C-terminal domain"/>
    <property type="match status" value="1"/>
</dbReference>
<dbReference type="EMBL" id="CP025958">
    <property type="protein sequence ID" value="AWM40792.1"/>
    <property type="molecule type" value="Genomic_DNA"/>
</dbReference>
<accession>A0A2Z3H8Q3</accession>
<dbReference type="Proteomes" id="UP000245802">
    <property type="component" value="Chromosome"/>
</dbReference>
<keyword evidence="4" id="KW-1185">Reference proteome</keyword>
<dbReference type="AlphaFoldDB" id="A0A2Z3H8Q3"/>
<dbReference type="InterPro" id="IPR036291">
    <property type="entry name" value="NAD(P)-bd_dom_sf"/>
</dbReference>
<reference evidence="3 4" key="1">
    <citation type="submission" date="2018-01" db="EMBL/GenBank/DDBJ databases">
        <title>G. obscuriglobus.</title>
        <authorList>
            <person name="Franke J."/>
            <person name="Blomberg W."/>
            <person name="Selmecki A."/>
        </authorList>
    </citation>
    <scope>NUCLEOTIDE SEQUENCE [LARGE SCALE GENOMIC DNA]</scope>
    <source>
        <strain evidence="3 4">DSM 5831</strain>
    </source>
</reference>
<proteinExistence type="predicted"/>
<evidence type="ECO:0000259" key="2">
    <source>
        <dbReference type="Pfam" id="PF19051"/>
    </source>
</evidence>
<dbReference type="OrthoDB" id="9788246at2"/>
<gene>
    <name evidence="3" type="ORF">C1280_29935</name>
</gene>
<dbReference type="Pfam" id="PF19051">
    <property type="entry name" value="GFO_IDH_MocA_C2"/>
    <property type="match status" value="1"/>
</dbReference>
<evidence type="ECO:0000259" key="1">
    <source>
        <dbReference type="Pfam" id="PF01408"/>
    </source>
</evidence>
<sequence length="435" mass="47836">MLRIAIHHVVRPFGALPVPTTRRQFLTTSALTLSAASYARAADNPSAKIRLAVMGLRTRGKQLIPGFAALPGVEISHVIDPDPAMVKPALDVLKNPASLPKIETDVRKMLDDKSVTAVVVAAPDHWHALATVWAAERGKHVYVEKPVSHNLIEGRRMVQAARKYKVVIQAGTQRRSSTSVAAAREFVKSGKLGKVAFARAWIAGSRKPIGKKADGPAPKGVDYDLFRGPAPERAFNANRFHYNWHWFWETGTGELGNNGIHGLDVIRNVLQLDAPTRIASMGGKYVFDDDQETPDTQTAMFDFPGCTVVWEHRVWEKSGPEKQSFGIILHGEKGSLLFDGSGWHVRDGEEIKEPNGPDMVKAHQKNFIDAVRGDAKPNAEVEEGHKSTRLCHLGNIAFRTGKVLKFDAATETTDSSEANKLLGREYRKGFELPAV</sequence>
<dbReference type="PANTHER" id="PTHR43818:SF5">
    <property type="entry name" value="OXIDOREDUCTASE FAMILY PROTEIN"/>
    <property type="match status" value="1"/>
</dbReference>
<dbReference type="Gene3D" id="3.40.50.720">
    <property type="entry name" value="NAD(P)-binding Rossmann-like Domain"/>
    <property type="match status" value="1"/>
</dbReference>
<dbReference type="Gene3D" id="3.30.360.10">
    <property type="entry name" value="Dihydrodipicolinate Reductase, domain 2"/>
    <property type="match status" value="1"/>
</dbReference>
<protein>
    <submittedName>
        <fullName evidence="3">Gfo/Idh/MocA family oxidoreductase</fullName>
    </submittedName>
</protein>
<dbReference type="KEGG" id="gog:C1280_29935"/>
<dbReference type="InterPro" id="IPR043906">
    <property type="entry name" value="Gfo/Idh/MocA_OxRdtase_bact_C"/>
</dbReference>
<evidence type="ECO:0000313" key="3">
    <source>
        <dbReference type="EMBL" id="AWM40792.1"/>
    </source>
</evidence>
<name>A0A2Z3H8Q3_9BACT</name>
<dbReference type="PANTHER" id="PTHR43818">
    <property type="entry name" value="BCDNA.GH03377"/>
    <property type="match status" value="1"/>
</dbReference>
<feature type="domain" description="Gfo/Idh/MocA-like oxidoreductase bacterial type C-terminal" evidence="2">
    <location>
        <begin position="216"/>
        <end position="430"/>
    </location>
</feature>
<feature type="domain" description="Gfo/Idh/MocA-like oxidoreductase N-terminal" evidence="1">
    <location>
        <begin position="49"/>
        <end position="171"/>
    </location>
</feature>
<dbReference type="Pfam" id="PF01408">
    <property type="entry name" value="GFO_IDH_MocA"/>
    <property type="match status" value="1"/>
</dbReference>